<geneLocation type="plasmid" evidence="1 2">
    <name>p90204</name>
</geneLocation>
<dbReference type="EMBL" id="CP067137">
    <property type="protein sequence ID" value="WCR09215.1"/>
    <property type="molecule type" value="Genomic_DNA"/>
</dbReference>
<sequence length="64" mass="6865">MLVAAGLAGAGAVYFAKDQIRANDFDRSVRLITQDDDAYWCGQAKGQIINSQSNGIVAEVGFRT</sequence>
<evidence type="ECO:0000313" key="2">
    <source>
        <dbReference type="Proteomes" id="UP001219349"/>
    </source>
</evidence>
<keyword evidence="2" id="KW-1185">Reference proteome</keyword>
<protein>
    <submittedName>
        <fullName evidence="1">Uncharacterized protein</fullName>
    </submittedName>
</protein>
<proteinExistence type="predicted"/>
<dbReference type="Proteomes" id="UP001219349">
    <property type="component" value="Plasmid p90204"/>
</dbReference>
<reference evidence="1 2" key="1">
    <citation type="submission" date="2021-01" db="EMBL/GenBank/DDBJ databases">
        <title>Biogeographic distribution of Paracoccus.</title>
        <authorList>
            <person name="Hollensteiner J."/>
            <person name="Leineberger J."/>
            <person name="Brinkhoff T."/>
            <person name="Daniel R."/>
        </authorList>
    </citation>
    <scope>NUCLEOTIDE SEQUENCE [LARGE SCALE GENOMIC DNA]</scope>
    <source>
        <strain evidence="1 2">KCTC 22803</strain>
        <plasmid evidence="1 2">p90204</plasmid>
    </source>
</reference>
<name>A0ABY7SQB8_9RHOB</name>
<evidence type="ECO:0000313" key="1">
    <source>
        <dbReference type="EMBL" id="WCR09215.1"/>
    </source>
</evidence>
<keyword evidence="1" id="KW-0614">Plasmid</keyword>
<organism evidence="1 2">
    <name type="scientific">Paracoccus fistulariae</name>
    <dbReference type="NCBI Taxonomy" id="658446"/>
    <lineage>
        <taxon>Bacteria</taxon>
        <taxon>Pseudomonadati</taxon>
        <taxon>Pseudomonadota</taxon>
        <taxon>Alphaproteobacteria</taxon>
        <taxon>Rhodobacterales</taxon>
        <taxon>Paracoccaceae</taxon>
        <taxon>Paracoccus</taxon>
    </lineage>
</organism>
<accession>A0ABY7SQB8</accession>
<gene>
    <name evidence="1" type="ORF">JHX87_18205</name>
</gene>